<dbReference type="NCBIfam" id="NF007365">
    <property type="entry name" value="PRK09862.1"/>
    <property type="match status" value="1"/>
</dbReference>
<dbReference type="Proteomes" id="UP000247555">
    <property type="component" value="Unassembled WGS sequence"/>
</dbReference>
<dbReference type="Gene3D" id="3.30.230.10">
    <property type="match status" value="1"/>
</dbReference>
<comment type="caution">
    <text evidence="5">The sequence shown here is derived from an EMBL/GenBank/DDBJ whole genome shotgun (WGS) entry which is preliminary data.</text>
</comment>
<evidence type="ECO:0000256" key="3">
    <source>
        <dbReference type="ARBA" id="ARBA00022840"/>
    </source>
</evidence>
<dbReference type="NCBIfam" id="TIGR00368">
    <property type="entry name" value="YifB family Mg chelatase-like AAA ATPase"/>
    <property type="match status" value="1"/>
</dbReference>
<dbReference type="AlphaFoldDB" id="A0A318KSH2"/>
<dbReference type="EMBL" id="QJKI01000003">
    <property type="protein sequence ID" value="PXX80699.1"/>
    <property type="molecule type" value="Genomic_DNA"/>
</dbReference>
<dbReference type="PANTHER" id="PTHR32039">
    <property type="entry name" value="MAGNESIUM-CHELATASE SUBUNIT CHLI"/>
    <property type="match status" value="1"/>
</dbReference>
<dbReference type="GO" id="GO:0005524">
    <property type="term" value="F:ATP binding"/>
    <property type="evidence" value="ECO:0007669"/>
    <property type="project" value="UniProtKB-KW"/>
</dbReference>
<sequence length="496" mass="52824">MSLARITSRALAGTDAPEVTVEVHLANGLPSLTLVGLPDTEVKESRERVRAAIQLAGFEFPNRRVTINLAPADLPKDSGRFDLPIALGILAASGQLSAQHLARHEFVGELALNGELRPIRGALLMAMAATRAGRTLVLPRASAGEAALWPQASLAQADSLQAVCAMLNGQARLEAPEPPPPALAPDYPDLSDLKGQLTARRALEIAAAGRHSLLLSGPPGTGKSMLATRLPGILPAMSETEALEVASVRSLASGGLDPTQFWTRPYRAPHHSASAAALVGGGGQPRPGEVSLALHGVLFLDELPEFERKTLDMLREPLETGRVTISRAARQVDFPARFQLVAAMNPCPCGYHGHPSGRCRCTPEQISRYRGKISGPLLDRIDMRVEVPSLPAQDLLRAAPGEPSARVRERVETAFSIQLARQGVANALLDGATLDDIARPDAEGAALAAQAIERFHLSGRAYHRILRLARTIADLEASAAVNARHIAEAIQYRRGL</sequence>
<keyword evidence="3" id="KW-0067">ATP-binding</keyword>
<dbReference type="InterPro" id="IPR014721">
    <property type="entry name" value="Ribsml_uS5_D2-typ_fold_subgr"/>
</dbReference>
<evidence type="ECO:0000256" key="1">
    <source>
        <dbReference type="ARBA" id="ARBA00006354"/>
    </source>
</evidence>
<dbReference type="OrthoDB" id="9813147at2"/>
<keyword evidence="2" id="KW-0547">Nucleotide-binding</keyword>
<dbReference type="SUPFAM" id="SSF52540">
    <property type="entry name" value="P-loop containing nucleoside triphosphate hydrolases"/>
    <property type="match status" value="1"/>
</dbReference>
<dbReference type="InterPro" id="IPR004482">
    <property type="entry name" value="Mg_chelat-rel"/>
</dbReference>
<accession>A0A318KSH2</accession>
<dbReference type="InterPro" id="IPR000523">
    <property type="entry name" value="Mg_chelatse_chII-like_cat_dom"/>
</dbReference>
<dbReference type="PRINTS" id="PR01657">
    <property type="entry name" value="MCMFAMILY"/>
</dbReference>
<evidence type="ECO:0000259" key="4">
    <source>
        <dbReference type="SMART" id="SM00382"/>
    </source>
</evidence>
<evidence type="ECO:0000313" key="5">
    <source>
        <dbReference type="EMBL" id="PXX80699.1"/>
    </source>
</evidence>
<feature type="domain" description="AAA+ ATPase" evidence="4">
    <location>
        <begin position="209"/>
        <end position="391"/>
    </location>
</feature>
<name>A0A318KSH2_9NEIS</name>
<dbReference type="InterPro" id="IPR027417">
    <property type="entry name" value="P-loop_NTPase"/>
</dbReference>
<dbReference type="Pfam" id="PF13335">
    <property type="entry name" value="Mg_chelatase_C"/>
    <property type="match status" value="1"/>
</dbReference>
<proteinExistence type="inferred from homology"/>
<dbReference type="InterPro" id="IPR025158">
    <property type="entry name" value="Mg_chelat-rel_C"/>
</dbReference>
<dbReference type="InterPro" id="IPR003593">
    <property type="entry name" value="AAA+_ATPase"/>
</dbReference>
<dbReference type="Pfam" id="PF13541">
    <property type="entry name" value="ChlI"/>
    <property type="match status" value="1"/>
</dbReference>
<dbReference type="PANTHER" id="PTHR32039:SF7">
    <property type="entry name" value="COMPETENCE PROTEIN COMM"/>
    <property type="match status" value="1"/>
</dbReference>
<dbReference type="RefSeq" id="WP_110389744.1">
    <property type="nucleotide sequence ID" value="NZ_QJKI01000003.1"/>
</dbReference>
<dbReference type="SUPFAM" id="SSF54211">
    <property type="entry name" value="Ribosomal protein S5 domain 2-like"/>
    <property type="match status" value="1"/>
</dbReference>
<dbReference type="InterPro" id="IPR001208">
    <property type="entry name" value="MCM_dom"/>
</dbReference>
<evidence type="ECO:0000313" key="6">
    <source>
        <dbReference type="Proteomes" id="UP000247555"/>
    </source>
</evidence>
<dbReference type="Gene3D" id="3.40.50.300">
    <property type="entry name" value="P-loop containing nucleotide triphosphate hydrolases"/>
    <property type="match status" value="1"/>
</dbReference>
<dbReference type="Pfam" id="PF01078">
    <property type="entry name" value="Mg_chelatase"/>
    <property type="match status" value="1"/>
</dbReference>
<comment type="similarity">
    <text evidence="1">Belongs to the Mg-chelatase subunits D/I family. ComM subfamily.</text>
</comment>
<evidence type="ECO:0000256" key="2">
    <source>
        <dbReference type="ARBA" id="ARBA00022741"/>
    </source>
</evidence>
<dbReference type="SMART" id="SM00382">
    <property type="entry name" value="AAA"/>
    <property type="match status" value="1"/>
</dbReference>
<gene>
    <name evidence="5" type="ORF">DFR34_10340</name>
</gene>
<dbReference type="InterPro" id="IPR020568">
    <property type="entry name" value="Ribosomal_Su5_D2-typ_SF"/>
</dbReference>
<reference evidence="5 6" key="1">
    <citation type="submission" date="2018-05" db="EMBL/GenBank/DDBJ databases">
        <title>Genomic Encyclopedia of Type Strains, Phase IV (KMG-IV): sequencing the most valuable type-strain genomes for metagenomic binning, comparative biology and taxonomic classification.</title>
        <authorList>
            <person name="Goeker M."/>
        </authorList>
    </citation>
    <scope>NUCLEOTIDE SEQUENCE [LARGE SCALE GENOMIC DNA]</scope>
    <source>
        <strain evidence="5 6">DSM 29661</strain>
    </source>
</reference>
<protein>
    <submittedName>
        <fullName evidence="5">Magnesium chelatase family protein</fullName>
    </submittedName>
</protein>
<organism evidence="5 6">
    <name type="scientific">Rivihabitans pingtungensis</name>
    <dbReference type="NCBI Taxonomy" id="1054498"/>
    <lineage>
        <taxon>Bacteria</taxon>
        <taxon>Pseudomonadati</taxon>
        <taxon>Pseudomonadota</taxon>
        <taxon>Betaproteobacteria</taxon>
        <taxon>Neisseriales</taxon>
        <taxon>Aquaspirillaceae</taxon>
        <taxon>Rivihabitans</taxon>
    </lineage>
</organism>
<dbReference type="GO" id="GO:0003677">
    <property type="term" value="F:DNA binding"/>
    <property type="evidence" value="ECO:0007669"/>
    <property type="project" value="InterPro"/>
</dbReference>
<keyword evidence="6" id="KW-1185">Reference proteome</keyword>
<dbReference type="InterPro" id="IPR045006">
    <property type="entry name" value="CHLI-like"/>
</dbReference>